<dbReference type="AlphaFoldDB" id="A0A839N085"/>
<gene>
    <name evidence="1" type="ORF">FHU39_001114</name>
</gene>
<accession>A0A839N085</accession>
<evidence type="ECO:0000313" key="1">
    <source>
        <dbReference type="EMBL" id="MBB2891130.1"/>
    </source>
</evidence>
<dbReference type="Proteomes" id="UP000559182">
    <property type="component" value="Unassembled WGS sequence"/>
</dbReference>
<comment type="caution">
    <text evidence="1">The sequence shown here is derived from an EMBL/GenBank/DDBJ whole genome shotgun (WGS) entry which is preliminary data.</text>
</comment>
<name>A0A839N085_9MICO</name>
<keyword evidence="2" id="KW-1185">Reference proteome</keyword>
<evidence type="ECO:0000313" key="2">
    <source>
        <dbReference type="Proteomes" id="UP000559182"/>
    </source>
</evidence>
<reference evidence="1 2" key="1">
    <citation type="submission" date="2020-08" db="EMBL/GenBank/DDBJ databases">
        <title>Sequencing the genomes of 1000 actinobacteria strains.</title>
        <authorList>
            <person name="Klenk H.-P."/>
        </authorList>
    </citation>
    <scope>NUCLEOTIDE SEQUENCE [LARGE SCALE GENOMIC DNA]</scope>
    <source>
        <strain evidence="1 2">DSM 105369</strain>
    </source>
</reference>
<sequence length="49" mass="5382">MALYTGYLSPSGGNQSRVTCRHCGGAFYIDPNFSKAGGKWDCPHCKREN</sequence>
<proteinExistence type="predicted"/>
<protein>
    <submittedName>
        <fullName evidence="1">Transposase</fullName>
    </submittedName>
</protein>
<dbReference type="EMBL" id="JACHVQ010000001">
    <property type="protein sequence ID" value="MBB2891130.1"/>
    <property type="molecule type" value="Genomic_DNA"/>
</dbReference>
<organism evidence="1 2">
    <name type="scientific">Flexivirga oryzae</name>
    <dbReference type="NCBI Taxonomy" id="1794944"/>
    <lineage>
        <taxon>Bacteria</taxon>
        <taxon>Bacillati</taxon>
        <taxon>Actinomycetota</taxon>
        <taxon>Actinomycetes</taxon>
        <taxon>Micrococcales</taxon>
        <taxon>Dermacoccaceae</taxon>
        <taxon>Flexivirga</taxon>
    </lineage>
</organism>